<reference evidence="3" key="1">
    <citation type="journal article" date="2019" name="Int. J. Syst. Evol. Microbiol.">
        <title>The Global Catalogue of Microorganisms (GCM) 10K type strain sequencing project: providing services to taxonomists for standard genome sequencing and annotation.</title>
        <authorList>
            <consortium name="The Broad Institute Genomics Platform"/>
            <consortium name="The Broad Institute Genome Sequencing Center for Infectious Disease"/>
            <person name="Wu L."/>
            <person name="Ma J."/>
        </authorList>
    </citation>
    <scope>NUCLEOTIDE SEQUENCE [LARGE SCALE GENOMIC DNA]</scope>
    <source>
        <strain evidence="3">CGMCC 4.7393</strain>
    </source>
</reference>
<protein>
    <submittedName>
        <fullName evidence="2">Uncharacterized protein</fullName>
    </submittedName>
</protein>
<proteinExistence type="predicted"/>
<keyword evidence="1" id="KW-0812">Transmembrane</keyword>
<keyword evidence="1" id="KW-0472">Membrane</keyword>
<dbReference type="RefSeq" id="WP_066619564.1">
    <property type="nucleotide sequence ID" value="NZ_JBHSYQ010000003.1"/>
</dbReference>
<keyword evidence="1" id="KW-1133">Transmembrane helix</keyword>
<evidence type="ECO:0000256" key="1">
    <source>
        <dbReference type="SAM" id="Phobius"/>
    </source>
</evidence>
<dbReference type="EMBL" id="JBHSYQ010000003">
    <property type="protein sequence ID" value="MFC6997550.1"/>
    <property type="molecule type" value="Genomic_DNA"/>
</dbReference>
<name>A0ABW2DIS8_9BACT</name>
<organism evidence="2 3">
    <name type="scientific">Rufibacter roseus</name>
    <dbReference type="NCBI Taxonomy" id="1567108"/>
    <lineage>
        <taxon>Bacteria</taxon>
        <taxon>Pseudomonadati</taxon>
        <taxon>Bacteroidota</taxon>
        <taxon>Cytophagia</taxon>
        <taxon>Cytophagales</taxon>
        <taxon>Hymenobacteraceae</taxon>
        <taxon>Rufibacter</taxon>
    </lineage>
</organism>
<evidence type="ECO:0000313" key="3">
    <source>
        <dbReference type="Proteomes" id="UP001596405"/>
    </source>
</evidence>
<dbReference type="Proteomes" id="UP001596405">
    <property type="component" value="Unassembled WGS sequence"/>
</dbReference>
<comment type="caution">
    <text evidence="2">The sequence shown here is derived from an EMBL/GenBank/DDBJ whole genome shotgun (WGS) entry which is preliminary data.</text>
</comment>
<sequence length="98" mass="11189">MKSSKKCPHCGQWSSWNHDPADRCEHCQHLLDPDAFARQQAQEERKEEESKRFTVDLIKINPDDSSFTKLWKSIGLGFQLAFAAVVSFILWLIAVLAG</sequence>
<gene>
    <name evidence="2" type="ORF">ACFQHR_07935</name>
</gene>
<keyword evidence="3" id="KW-1185">Reference proteome</keyword>
<feature type="transmembrane region" description="Helical" evidence="1">
    <location>
        <begin position="76"/>
        <end position="97"/>
    </location>
</feature>
<accession>A0ABW2DIS8</accession>
<evidence type="ECO:0000313" key="2">
    <source>
        <dbReference type="EMBL" id="MFC6997550.1"/>
    </source>
</evidence>